<keyword evidence="4 12" id="KW-0719">Serine esterase</keyword>
<comment type="caution">
    <text evidence="13">The sequence shown here is derived from an EMBL/GenBank/DDBJ whole genome shotgun (WGS) entry which is preliminary data.</text>
</comment>
<comment type="similarity">
    <text evidence="2 12">Belongs to the cutinase family.</text>
</comment>
<dbReference type="Gene3D" id="3.40.50.1820">
    <property type="entry name" value="alpha/beta hydrolase"/>
    <property type="match status" value="1"/>
</dbReference>
<evidence type="ECO:0000256" key="6">
    <source>
        <dbReference type="ARBA" id="ARBA00022729"/>
    </source>
</evidence>
<dbReference type="PANTHER" id="PTHR48250:SF2">
    <property type="entry name" value="CUTINASE"/>
    <property type="match status" value="1"/>
</dbReference>
<evidence type="ECO:0000256" key="5">
    <source>
        <dbReference type="ARBA" id="ARBA00022525"/>
    </source>
</evidence>
<gene>
    <name evidence="13" type="ORF">VNI00_009036</name>
</gene>
<dbReference type="EC" id="3.1.1.74" evidence="3 12"/>
<evidence type="ECO:0000256" key="1">
    <source>
        <dbReference type="ARBA" id="ARBA00004613"/>
    </source>
</evidence>
<evidence type="ECO:0000256" key="9">
    <source>
        <dbReference type="ARBA" id="ARBA00034045"/>
    </source>
</evidence>
<feature type="active site" description="Nucleophile" evidence="10">
    <location>
        <position position="119"/>
    </location>
</feature>
<dbReference type="Pfam" id="PF01083">
    <property type="entry name" value="Cutinase"/>
    <property type="match status" value="1"/>
</dbReference>
<comment type="subcellular location">
    <subcellularLocation>
        <location evidence="1 12">Secreted</location>
    </subcellularLocation>
</comment>
<organism evidence="13 14">
    <name type="scientific">Paramarasmius palmivorus</name>
    <dbReference type="NCBI Taxonomy" id="297713"/>
    <lineage>
        <taxon>Eukaryota</taxon>
        <taxon>Fungi</taxon>
        <taxon>Dikarya</taxon>
        <taxon>Basidiomycota</taxon>
        <taxon>Agaricomycotina</taxon>
        <taxon>Agaricomycetes</taxon>
        <taxon>Agaricomycetidae</taxon>
        <taxon>Agaricales</taxon>
        <taxon>Marasmiineae</taxon>
        <taxon>Marasmiaceae</taxon>
        <taxon>Paramarasmius</taxon>
    </lineage>
</organism>
<proteinExistence type="inferred from homology"/>
<keyword evidence="5 12" id="KW-0964">Secreted</keyword>
<dbReference type="GO" id="GO:0005576">
    <property type="term" value="C:extracellular region"/>
    <property type="evidence" value="ECO:0007669"/>
    <property type="project" value="UniProtKB-SubCell"/>
</dbReference>
<evidence type="ECO:0000256" key="3">
    <source>
        <dbReference type="ARBA" id="ARBA00013095"/>
    </source>
</evidence>
<dbReference type="GO" id="GO:0016052">
    <property type="term" value="P:carbohydrate catabolic process"/>
    <property type="evidence" value="ECO:0007669"/>
    <property type="project" value="TreeGrafter"/>
</dbReference>
<dbReference type="InterPro" id="IPR029058">
    <property type="entry name" value="AB_hydrolase_fold"/>
</dbReference>
<dbReference type="SMART" id="SM01110">
    <property type="entry name" value="Cutinase"/>
    <property type="match status" value="1"/>
</dbReference>
<dbReference type="InterPro" id="IPR011150">
    <property type="entry name" value="Cutinase_monf"/>
</dbReference>
<feature type="active site" description="Proton donor/acceptor" evidence="10">
    <location>
        <position position="185"/>
    </location>
</feature>
<dbReference type="PRINTS" id="PR00129">
    <property type="entry name" value="CUTINASE"/>
</dbReference>
<evidence type="ECO:0000313" key="13">
    <source>
        <dbReference type="EMBL" id="KAK7041747.1"/>
    </source>
</evidence>
<feature type="signal peptide" evidence="12">
    <location>
        <begin position="1"/>
        <end position="23"/>
    </location>
</feature>
<dbReference type="AlphaFoldDB" id="A0AAW0CP32"/>
<dbReference type="InterPro" id="IPR000675">
    <property type="entry name" value="Cutinase/axe"/>
</dbReference>
<dbReference type="Proteomes" id="UP001383192">
    <property type="component" value="Unassembled WGS sequence"/>
</dbReference>
<keyword evidence="14" id="KW-1185">Reference proteome</keyword>
<dbReference type="PROSITE" id="PS00155">
    <property type="entry name" value="CUTINASE_1"/>
    <property type="match status" value="1"/>
</dbReference>
<dbReference type="EMBL" id="JAYKXP010000032">
    <property type="protein sequence ID" value="KAK7041747.1"/>
    <property type="molecule type" value="Genomic_DNA"/>
</dbReference>
<evidence type="ECO:0000256" key="12">
    <source>
        <dbReference type="RuleBase" id="RU361263"/>
    </source>
</evidence>
<feature type="disulfide bond" evidence="11">
    <location>
        <begin position="33"/>
        <end position="108"/>
    </location>
</feature>
<comment type="function">
    <text evidence="12">Catalyzes the hydrolysis of complex carboxylic polyesters found in the cell wall of plants. Degrades cutin, a macromolecule that forms the structure of the plant cuticle.</text>
</comment>
<protein>
    <recommendedName>
        <fullName evidence="3 12">Cutinase</fullName>
        <ecNumber evidence="3 12">3.1.1.74</ecNumber>
    </recommendedName>
</protein>
<feature type="disulfide bond" evidence="11">
    <location>
        <begin position="167"/>
        <end position="174"/>
    </location>
</feature>
<keyword evidence="8 11" id="KW-1015">Disulfide bond</keyword>
<dbReference type="InterPro" id="IPR043580">
    <property type="entry name" value="CUTINASE_1"/>
</dbReference>
<evidence type="ECO:0000256" key="2">
    <source>
        <dbReference type="ARBA" id="ARBA00007534"/>
    </source>
</evidence>
<keyword evidence="6 12" id="KW-0732">Signal</keyword>
<feature type="chain" id="PRO_5043093824" description="Cutinase" evidence="12">
    <location>
        <begin position="24"/>
        <end position="203"/>
    </location>
</feature>
<evidence type="ECO:0000256" key="10">
    <source>
        <dbReference type="PIRSR" id="PIRSR611150-1"/>
    </source>
</evidence>
<dbReference type="PANTHER" id="PTHR48250">
    <property type="entry name" value="CUTINASE 2-RELATED"/>
    <property type="match status" value="1"/>
</dbReference>
<accession>A0AAW0CP32</accession>
<evidence type="ECO:0000313" key="14">
    <source>
        <dbReference type="Proteomes" id="UP001383192"/>
    </source>
</evidence>
<keyword evidence="7 12" id="KW-0378">Hydrolase</keyword>
<reference evidence="13 14" key="1">
    <citation type="submission" date="2024-01" db="EMBL/GenBank/DDBJ databases">
        <title>A draft genome for a cacao thread blight-causing isolate of Paramarasmius palmivorus.</title>
        <authorList>
            <person name="Baruah I.K."/>
            <person name="Bukari Y."/>
            <person name="Amoako-Attah I."/>
            <person name="Meinhardt L.W."/>
            <person name="Bailey B.A."/>
            <person name="Cohen S.P."/>
        </authorList>
    </citation>
    <scope>NUCLEOTIDE SEQUENCE [LARGE SCALE GENOMIC DNA]</scope>
    <source>
        <strain evidence="13 14">GH-12</strain>
    </source>
</reference>
<evidence type="ECO:0000256" key="7">
    <source>
        <dbReference type="ARBA" id="ARBA00022801"/>
    </source>
</evidence>
<comment type="catalytic activity">
    <reaction evidence="9 12">
        <text>cutin + H2O = cutin monomers.</text>
        <dbReference type="EC" id="3.1.1.74"/>
    </reaction>
</comment>
<evidence type="ECO:0000256" key="8">
    <source>
        <dbReference type="ARBA" id="ARBA00023157"/>
    </source>
</evidence>
<dbReference type="GO" id="GO:0050525">
    <property type="term" value="F:cutinase activity"/>
    <property type="evidence" value="ECO:0007669"/>
    <property type="project" value="UniProtKB-UniRule"/>
</dbReference>
<name>A0AAW0CP32_9AGAR</name>
<feature type="active site" evidence="10">
    <location>
        <position position="171"/>
    </location>
</feature>
<evidence type="ECO:0000256" key="4">
    <source>
        <dbReference type="ARBA" id="ARBA00022487"/>
    </source>
</evidence>
<dbReference type="SUPFAM" id="SSF53474">
    <property type="entry name" value="alpha/beta-Hydrolases"/>
    <property type="match status" value="1"/>
</dbReference>
<evidence type="ECO:0000256" key="11">
    <source>
        <dbReference type="PIRSR" id="PIRSR611150-2"/>
    </source>
</evidence>
<sequence>MLTSTSIISFALFGLAALGPGFAMPSAGRQQQCADVMVIFARGSLELPPIGLLVGPPFHEELVRALKGRTLSFQGVDYSASIVSYLEGGDQKGTHQMAVDITNAAIACPNAKIVSSGYSQGAQLVRHSAAQLSPEIAARIDAVVTFGDPESHEPVPNLDASKVRVFCHDGDDICKGGILFMLPPHLTYGTNTPEAAQFVASKV</sequence>